<gene>
    <name evidence="3" type="ORF">PCOR1329_LOCUS11008</name>
</gene>
<feature type="region of interest" description="Disordered" evidence="2">
    <location>
        <begin position="110"/>
        <end position="140"/>
    </location>
</feature>
<reference evidence="3" key="1">
    <citation type="submission" date="2023-10" db="EMBL/GenBank/DDBJ databases">
        <authorList>
            <person name="Chen Y."/>
            <person name="Shah S."/>
            <person name="Dougan E. K."/>
            <person name="Thang M."/>
            <person name="Chan C."/>
        </authorList>
    </citation>
    <scope>NUCLEOTIDE SEQUENCE [LARGE SCALE GENOMIC DNA]</scope>
</reference>
<proteinExistence type="predicted"/>
<feature type="compositionally biased region" description="Pro residues" evidence="2">
    <location>
        <begin position="126"/>
        <end position="136"/>
    </location>
</feature>
<keyword evidence="4" id="KW-1185">Reference proteome</keyword>
<keyword evidence="1" id="KW-0175">Coiled coil</keyword>
<evidence type="ECO:0000256" key="2">
    <source>
        <dbReference type="SAM" id="MobiDB-lite"/>
    </source>
</evidence>
<comment type="caution">
    <text evidence="3">The sequence shown here is derived from an EMBL/GenBank/DDBJ whole genome shotgun (WGS) entry which is preliminary data.</text>
</comment>
<evidence type="ECO:0000256" key="1">
    <source>
        <dbReference type="SAM" id="Coils"/>
    </source>
</evidence>
<name>A0ABN9QDU9_9DINO</name>
<protein>
    <submittedName>
        <fullName evidence="3">Uncharacterized protein</fullName>
    </submittedName>
</protein>
<feature type="non-terminal residue" evidence="3">
    <location>
        <position position="1"/>
    </location>
</feature>
<evidence type="ECO:0000313" key="3">
    <source>
        <dbReference type="EMBL" id="CAK0804091.1"/>
    </source>
</evidence>
<dbReference type="Proteomes" id="UP001189429">
    <property type="component" value="Unassembled WGS sequence"/>
</dbReference>
<sequence>EWQLEELGAQLLNTSNQVQLLESRSRLLSSRQADNQGAIEELRARLAAESRQSSTLRSELAASQAELASLDQLCSELKLAAAQREAQCRTEAQKERAQVSELRLQLQVARDGLVTPRKATTQTPQSAPPPAVPPPRAADAGSLTFTLDSLQQDSPVGDTATALARAPASPRRPETIFTLDALQKKAEQERARGDCCPSPSASPFGTPRAAARRRRRAVAAAAAAPPPMRAAFPDVPPVPLAAPAERDFGASPSTREGTRSLLAESWALDDSAAQEDLPGVVGNPLSPWDLASCMHGAAASPQWHAAAAARAPARGSAG</sequence>
<accession>A0ABN9QDU9</accession>
<organism evidence="3 4">
    <name type="scientific">Prorocentrum cordatum</name>
    <dbReference type="NCBI Taxonomy" id="2364126"/>
    <lineage>
        <taxon>Eukaryota</taxon>
        <taxon>Sar</taxon>
        <taxon>Alveolata</taxon>
        <taxon>Dinophyceae</taxon>
        <taxon>Prorocentrales</taxon>
        <taxon>Prorocentraceae</taxon>
        <taxon>Prorocentrum</taxon>
    </lineage>
</organism>
<feature type="coiled-coil region" evidence="1">
    <location>
        <begin position="4"/>
        <end position="59"/>
    </location>
</feature>
<feature type="region of interest" description="Disordered" evidence="2">
    <location>
        <begin position="190"/>
        <end position="209"/>
    </location>
</feature>
<dbReference type="EMBL" id="CAUYUJ010003147">
    <property type="protein sequence ID" value="CAK0804091.1"/>
    <property type="molecule type" value="Genomic_DNA"/>
</dbReference>
<evidence type="ECO:0000313" key="4">
    <source>
        <dbReference type="Proteomes" id="UP001189429"/>
    </source>
</evidence>